<name>A0ABU4NZL1_9ACTN</name>
<accession>A0ABU4NZL1</accession>
<sequence length="57" mass="6764">MGWKQDRAEIKRLMAARPDPTGKNNCDSQESQAVNAELDRKIREQPFWRRSRALYED</sequence>
<dbReference type="Proteomes" id="UP001271274">
    <property type="component" value="Unassembled WGS sequence"/>
</dbReference>
<comment type="caution">
    <text evidence="2">The sequence shown here is derived from an EMBL/GenBank/DDBJ whole genome shotgun (WGS) entry which is preliminary data.</text>
</comment>
<keyword evidence="3" id="KW-1185">Reference proteome</keyword>
<protein>
    <submittedName>
        <fullName evidence="2">Uncharacterized protein</fullName>
    </submittedName>
</protein>
<reference evidence="2 3" key="1">
    <citation type="journal article" date="2023" name="Microb. Genom.">
        <title>Mesoterricola silvestris gen. nov., sp. nov., Mesoterricola sediminis sp. nov., Geothrix oryzae sp. nov., Geothrix edaphica sp. nov., Geothrix rubra sp. nov., and Geothrix limicola sp. nov., six novel members of Acidobacteriota isolated from soils.</title>
        <authorList>
            <person name="Weisberg A.J."/>
            <person name="Pearce E."/>
            <person name="Kramer C.G."/>
            <person name="Chang J.H."/>
            <person name="Clarke C.R."/>
        </authorList>
    </citation>
    <scope>NUCLEOTIDE SEQUENCE [LARGE SCALE GENOMIC DNA]</scope>
    <source>
        <strain evidence="2 3">ID09-01A</strain>
    </source>
</reference>
<organism evidence="2 3">
    <name type="scientific">Streptomyces europaeiscabiei</name>
    <dbReference type="NCBI Taxonomy" id="146819"/>
    <lineage>
        <taxon>Bacteria</taxon>
        <taxon>Bacillati</taxon>
        <taxon>Actinomycetota</taxon>
        <taxon>Actinomycetes</taxon>
        <taxon>Kitasatosporales</taxon>
        <taxon>Streptomycetaceae</taxon>
        <taxon>Streptomyces</taxon>
    </lineage>
</organism>
<dbReference type="EMBL" id="JARAYU010000045">
    <property type="protein sequence ID" value="MDX3707263.1"/>
    <property type="molecule type" value="Genomic_DNA"/>
</dbReference>
<dbReference type="RefSeq" id="WP_319063987.1">
    <property type="nucleotide sequence ID" value="NZ_JARAUS010000586.1"/>
</dbReference>
<evidence type="ECO:0000313" key="2">
    <source>
        <dbReference type="EMBL" id="MDX3707263.1"/>
    </source>
</evidence>
<evidence type="ECO:0000256" key="1">
    <source>
        <dbReference type="SAM" id="MobiDB-lite"/>
    </source>
</evidence>
<proteinExistence type="predicted"/>
<evidence type="ECO:0000313" key="3">
    <source>
        <dbReference type="Proteomes" id="UP001271274"/>
    </source>
</evidence>
<feature type="compositionally biased region" description="Polar residues" evidence="1">
    <location>
        <begin position="22"/>
        <end position="34"/>
    </location>
</feature>
<feature type="region of interest" description="Disordered" evidence="1">
    <location>
        <begin position="13"/>
        <end position="38"/>
    </location>
</feature>
<gene>
    <name evidence="2" type="ORF">PV662_47885</name>
</gene>